<name>A0ACB8AEZ8_9AGAM</name>
<proteinExistence type="predicted"/>
<keyword evidence="2" id="KW-1185">Reference proteome</keyword>
<dbReference type="EMBL" id="MU267677">
    <property type="protein sequence ID" value="KAH7911478.1"/>
    <property type="molecule type" value="Genomic_DNA"/>
</dbReference>
<evidence type="ECO:0000313" key="2">
    <source>
        <dbReference type="Proteomes" id="UP000790377"/>
    </source>
</evidence>
<organism evidence="1 2">
    <name type="scientific">Hygrophoropsis aurantiaca</name>
    <dbReference type="NCBI Taxonomy" id="72124"/>
    <lineage>
        <taxon>Eukaryota</taxon>
        <taxon>Fungi</taxon>
        <taxon>Dikarya</taxon>
        <taxon>Basidiomycota</taxon>
        <taxon>Agaricomycotina</taxon>
        <taxon>Agaricomycetes</taxon>
        <taxon>Agaricomycetidae</taxon>
        <taxon>Boletales</taxon>
        <taxon>Coniophorineae</taxon>
        <taxon>Hygrophoropsidaceae</taxon>
        <taxon>Hygrophoropsis</taxon>
    </lineage>
</organism>
<gene>
    <name evidence="1" type="ORF">BJ138DRAFT_913896</name>
</gene>
<reference evidence="1" key="1">
    <citation type="journal article" date="2021" name="New Phytol.">
        <title>Evolutionary innovations through gain and loss of genes in the ectomycorrhizal Boletales.</title>
        <authorList>
            <person name="Wu G."/>
            <person name="Miyauchi S."/>
            <person name="Morin E."/>
            <person name="Kuo A."/>
            <person name="Drula E."/>
            <person name="Varga T."/>
            <person name="Kohler A."/>
            <person name="Feng B."/>
            <person name="Cao Y."/>
            <person name="Lipzen A."/>
            <person name="Daum C."/>
            <person name="Hundley H."/>
            <person name="Pangilinan J."/>
            <person name="Johnson J."/>
            <person name="Barry K."/>
            <person name="LaButti K."/>
            <person name="Ng V."/>
            <person name="Ahrendt S."/>
            <person name="Min B."/>
            <person name="Choi I.G."/>
            <person name="Park H."/>
            <person name="Plett J.M."/>
            <person name="Magnuson J."/>
            <person name="Spatafora J.W."/>
            <person name="Nagy L.G."/>
            <person name="Henrissat B."/>
            <person name="Grigoriev I.V."/>
            <person name="Yang Z.L."/>
            <person name="Xu J."/>
            <person name="Martin F.M."/>
        </authorList>
    </citation>
    <scope>NUCLEOTIDE SEQUENCE</scope>
    <source>
        <strain evidence="1">ATCC 28755</strain>
    </source>
</reference>
<sequence length="114" mass="12773">MTALLLSVLLLTTKPARFTSTKPGSLGLSIALPGAVKLLLARHKEYVVHDVRRNTKCKVIGVCWRRAYAYVTCCNYVHHITIEDTQRSKAEIPSAHRSTGTHSFSFRAMATQFR</sequence>
<accession>A0ACB8AEZ8</accession>
<protein>
    <submittedName>
        <fullName evidence="1">Uncharacterized protein</fullName>
    </submittedName>
</protein>
<comment type="caution">
    <text evidence="1">The sequence shown here is derived from an EMBL/GenBank/DDBJ whole genome shotgun (WGS) entry which is preliminary data.</text>
</comment>
<dbReference type="Proteomes" id="UP000790377">
    <property type="component" value="Unassembled WGS sequence"/>
</dbReference>
<evidence type="ECO:0000313" key="1">
    <source>
        <dbReference type="EMBL" id="KAH7911478.1"/>
    </source>
</evidence>